<comment type="caution">
    <text evidence="2">The sequence shown here is derived from an EMBL/GenBank/DDBJ whole genome shotgun (WGS) entry which is preliminary data.</text>
</comment>
<sequence>MASPHIEDLGPATFQQRLEQMRPNLKALNVETQEQRVRSFVCKDLTTYQGAFRLDRPINFEQAALSQRRNLLFVAHGCDIYAWIPKGSRQLLGVQPEMIIHPVMKQPGAAGYIDPSAPHTINHIIVDDLGVDEVLLLATDSGNVTGYNVEAIFSEINQCAEFGQKRPFDGIGVKPFFAEYVLKSAWGLATHKFARMIAVSSNTGNITVFAFAMVDLRSENEDSDTDSPHKMESGEPSGEEQTWVKINKPDLLDQIKQQMPNHRKRNLRMSYKGHFENIPCVSFANFDLDPNGLWMVSTDIFNRVVVWRVWDSLNPIQMTYLGNPHNNPPQRGWFVLPIDPRRVQRHKLKIEACGCQPIPKLTRNRMILNVTTAMDQVSEISTALALRISRSSMTHRPLPDDIFSSGCCVGPDSQSHYSSPQQDLPQDFGDTETKLHNTTPRTQLRATPAIVDLIEDDNKNSDVRPFELIVPPILEENELPILERIAVHPSKPRFFPLLHFSERDICLAPYPLDTEFQMLCKAPLWQRSYMNEEINAACDRFNMVKYVPELGIVVAASQKGRVAIITITWQEEIGTSFRLDWIVPFFAQEMADERPMVPLLGIAVSPMPGFEIPPDVPCIPRDVDPKEWLEFNYRILNPDKDDQSDDDPSTRPSNNPDQDASVTESLPAGQDDPMKDQGSETSHRGSKASDSPRNLSLPEIHAHASDVYQPHETWHGSHPSRHYRLLLMYCDHTVMSYEFWHNWRKY</sequence>
<protein>
    <submittedName>
        <fullName evidence="2">Uncharacterized protein</fullName>
    </submittedName>
</protein>
<gene>
    <name evidence="2" type="ORF">PENANT_c008G00382</name>
</gene>
<feature type="region of interest" description="Disordered" evidence="1">
    <location>
        <begin position="636"/>
        <end position="695"/>
    </location>
</feature>
<dbReference type="EMBL" id="MDYN01000008">
    <property type="protein sequence ID" value="OQD86247.1"/>
    <property type="molecule type" value="Genomic_DNA"/>
</dbReference>
<evidence type="ECO:0000256" key="1">
    <source>
        <dbReference type="SAM" id="MobiDB-lite"/>
    </source>
</evidence>
<name>A0A1V6QB69_9EURO</name>
<reference evidence="3" key="1">
    <citation type="journal article" date="2017" name="Nat. Microbiol.">
        <title>Global analysis of biosynthetic gene clusters reveals vast potential of secondary metabolite production in Penicillium species.</title>
        <authorList>
            <person name="Nielsen J.C."/>
            <person name="Grijseels S."/>
            <person name="Prigent S."/>
            <person name="Ji B."/>
            <person name="Dainat J."/>
            <person name="Nielsen K.F."/>
            <person name="Frisvad J.C."/>
            <person name="Workman M."/>
            <person name="Nielsen J."/>
        </authorList>
    </citation>
    <scope>NUCLEOTIDE SEQUENCE [LARGE SCALE GENOMIC DNA]</scope>
    <source>
        <strain evidence="3">IBT 31811</strain>
    </source>
</reference>
<accession>A0A1V6QB69</accession>
<dbReference type="STRING" id="416450.A0A1V6QB69"/>
<feature type="region of interest" description="Disordered" evidence="1">
    <location>
        <begin position="220"/>
        <end position="241"/>
    </location>
</feature>
<evidence type="ECO:0000313" key="2">
    <source>
        <dbReference type="EMBL" id="OQD86247.1"/>
    </source>
</evidence>
<evidence type="ECO:0000313" key="3">
    <source>
        <dbReference type="Proteomes" id="UP000191672"/>
    </source>
</evidence>
<feature type="compositionally biased region" description="Basic and acidic residues" evidence="1">
    <location>
        <begin position="672"/>
        <end position="683"/>
    </location>
</feature>
<proteinExistence type="predicted"/>
<dbReference type="Proteomes" id="UP000191672">
    <property type="component" value="Unassembled WGS sequence"/>
</dbReference>
<feature type="compositionally biased region" description="Polar residues" evidence="1">
    <location>
        <begin position="654"/>
        <end position="664"/>
    </location>
</feature>
<feature type="compositionally biased region" description="Basic and acidic residues" evidence="1">
    <location>
        <begin position="220"/>
        <end position="233"/>
    </location>
</feature>
<keyword evidence="3" id="KW-1185">Reference proteome</keyword>
<dbReference type="AlphaFoldDB" id="A0A1V6QB69"/>
<organism evidence="2 3">
    <name type="scientific">Penicillium antarcticum</name>
    <dbReference type="NCBI Taxonomy" id="416450"/>
    <lineage>
        <taxon>Eukaryota</taxon>
        <taxon>Fungi</taxon>
        <taxon>Dikarya</taxon>
        <taxon>Ascomycota</taxon>
        <taxon>Pezizomycotina</taxon>
        <taxon>Eurotiomycetes</taxon>
        <taxon>Eurotiomycetidae</taxon>
        <taxon>Eurotiales</taxon>
        <taxon>Aspergillaceae</taxon>
        <taxon>Penicillium</taxon>
    </lineage>
</organism>
<dbReference type="InterPro" id="IPR014839">
    <property type="entry name" value="Crt10"/>
</dbReference>
<dbReference type="Pfam" id="PF08728">
    <property type="entry name" value="CRT10"/>
    <property type="match status" value="1"/>
</dbReference>